<dbReference type="CDD" id="cd18186">
    <property type="entry name" value="BTB_POZ_ZBTB_KLHL-like"/>
    <property type="match status" value="1"/>
</dbReference>
<name>A0A6A5JY62_9PLEO</name>
<protein>
    <recommendedName>
        <fullName evidence="2">BTB domain-containing protein</fullName>
    </recommendedName>
</protein>
<organism evidence="3 4">
    <name type="scientific">Decorospora gaudefroyi</name>
    <dbReference type="NCBI Taxonomy" id="184978"/>
    <lineage>
        <taxon>Eukaryota</taxon>
        <taxon>Fungi</taxon>
        <taxon>Dikarya</taxon>
        <taxon>Ascomycota</taxon>
        <taxon>Pezizomycotina</taxon>
        <taxon>Dothideomycetes</taxon>
        <taxon>Pleosporomycetidae</taxon>
        <taxon>Pleosporales</taxon>
        <taxon>Pleosporineae</taxon>
        <taxon>Pleosporaceae</taxon>
        <taxon>Decorospora</taxon>
    </lineage>
</organism>
<dbReference type="InterPro" id="IPR000210">
    <property type="entry name" value="BTB/POZ_dom"/>
</dbReference>
<dbReference type="PANTHER" id="PTHR47843:SF5">
    <property type="entry name" value="BTB_POZ DOMAIN PROTEIN"/>
    <property type="match status" value="1"/>
</dbReference>
<reference evidence="3" key="1">
    <citation type="submission" date="2020-01" db="EMBL/GenBank/DDBJ databases">
        <authorList>
            <consortium name="DOE Joint Genome Institute"/>
            <person name="Haridas S."/>
            <person name="Albert R."/>
            <person name="Binder M."/>
            <person name="Bloem J."/>
            <person name="Labutti K."/>
            <person name="Salamov A."/>
            <person name="Andreopoulos B."/>
            <person name="Baker S.E."/>
            <person name="Barry K."/>
            <person name="Bills G."/>
            <person name="Bluhm B.H."/>
            <person name="Cannon C."/>
            <person name="Castanera R."/>
            <person name="Culley D.E."/>
            <person name="Daum C."/>
            <person name="Ezra D."/>
            <person name="Gonzalez J.B."/>
            <person name="Henrissat B."/>
            <person name="Kuo A."/>
            <person name="Liang C."/>
            <person name="Lipzen A."/>
            <person name="Lutzoni F."/>
            <person name="Magnuson J."/>
            <person name="Mondo S."/>
            <person name="Nolan M."/>
            <person name="Ohm R."/>
            <person name="Pangilinan J."/>
            <person name="Park H.-J."/>
            <person name="Ramirez L."/>
            <person name="Alfaro M."/>
            <person name="Sun H."/>
            <person name="Tritt A."/>
            <person name="Yoshinaga Y."/>
            <person name="Zwiers L.-H."/>
            <person name="Turgeon B.G."/>
            <person name="Goodwin S.B."/>
            <person name="Spatafora J.W."/>
            <person name="Crous P.W."/>
            <person name="Grigoriev I.V."/>
        </authorList>
    </citation>
    <scope>NUCLEOTIDE SEQUENCE</scope>
    <source>
        <strain evidence="3">P77</strain>
    </source>
</reference>
<accession>A0A6A5JY62</accession>
<proteinExistence type="predicted"/>
<feature type="region of interest" description="Disordered" evidence="1">
    <location>
        <begin position="262"/>
        <end position="286"/>
    </location>
</feature>
<dbReference type="Gene3D" id="3.30.710.10">
    <property type="entry name" value="Potassium Channel Kv1.1, Chain A"/>
    <property type="match status" value="1"/>
</dbReference>
<feature type="domain" description="BTB" evidence="2">
    <location>
        <begin position="1"/>
        <end position="50"/>
    </location>
</feature>
<keyword evidence="4" id="KW-1185">Reference proteome</keyword>
<dbReference type="Proteomes" id="UP000800040">
    <property type="component" value="Unassembled WGS sequence"/>
</dbReference>
<dbReference type="OrthoDB" id="9997739at2759"/>
<evidence type="ECO:0000313" key="3">
    <source>
        <dbReference type="EMBL" id="KAF1829838.1"/>
    </source>
</evidence>
<dbReference type="InterPro" id="IPR011333">
    <property type="entry name" value="SKP1/BTB/POZ_sf"/>
</dbReference>
<sequence>MSSLSQPFDRLINGPMKEAQEMCVELPEIERDIFLRLVEFAYRGDYTMGPCANDSSFLRDREMVCNLVEDMVDAHRLEQEKSDGSDLDVRWLRRTYLPPWGSHPRERIALHFMEVDPGSHYSDHEAIFLAHGKIYCLGEYYIIPALKRLALEKLHSTLLACRTEEFLLSNARIDDVVALVAHAYSNDNTPDREDDEPLDALRQEVLEYVVIYMNHIKGNKAFQKLLKEGGQLPADLVRFLNEERRAEKKKWWETSISTLPVGQSVSQQTDKLRAGSRTSSSSSSSP</sequence>
<dbReference type="PANTHER" id="PTHR47843">
    <property type="entry name" value="BTB DOMAIN-CONTAINING PROTEIN-RELATED"/>
    <property type="match status" value="1"/>
</dbReference>
<dbReference type="AlphaFoldDB" id="A0A6A5JY62"/>
<dbReference type="PROSITE" id="PS50097">
    <property type="entry name" value="BTB"/>
    <property type="match status" value="1"/>
</dbReference>
<evidence type="ECO:0000259" key="2">
    <source>
        <dbReference type="PROSITE" id="PS50097"/>
    </source>
</evidence>
<evidence type="ECO:0000313" key="4">
    <source>
        <dbReference type="Proteomes" id="UP000800040"/>
    </source>
</evidence>
<evidence type="ECO:0000256" key="1">
    <source>
        <dbReference type="SAM" id="MobiDB-lite"/>
    </source>
</evidence>
<gene>
    <name evidence="3" type="ORF">BDW02DRAFT_509000</name>
</gene>
<dbReference type="EMBL" id="ML975422">
    <property type="protein sequence ID" value="KAF1829838.1"/>
    <property type="molecule type" value="Genomic_DNA"/>
</dbReference>
<dbReference type="SUPFAM" id="SSF54695">
    <property type="entry name" value="POZ domain"/>
    <property type="match status" value="1"/>
</dbReference>